<dbReference type="EMBL" id="BJYM01000033">
    <property type="protein sequence ID" value="GEN89885.1"/>
    <property type="molecule type" value="Genomic_DNA"/>
</dbReference>
<dbReference type="SUPFAM" id="SSF55729">
    <property type="entry name" value="Acyl-CoA N-acyltransferases (Nat)"/>
    <property type="match status" value="1"/>
</dbReference>
<protein>
    <recommendedName>
        <fullName evidence="1">N-acetyltransferase domain-containing protein</fullName>
    </recommendedName>
</protein>
<dbReference type="RefSeq" id="WP_186813750.1">
    <property type="nucleotide sequence ID" value="NZ_BJYM01000033.1"/>
</dbReference>
<evidence type="ECO:0000259" key="1">
    <source>
        <dbReference type="PROSITE" id="PS51186"/>
    </source>
</evidence>
<dbReference type="PANTHER" id="PTHR43617:SF38">
    <property type="entry name" value="N-ACETYLTRANSFERASE DOMAIN-CONTAINING PROTEIN"/>
    <property type="match status" value="1"/>
</dbReference>
<dbReference type="Pfam" id="PF00583">
    <property type="entry name" value="Acetyltransf_1"/>
    <property type="match status" value="1"/>
</dbReference>
<evidence type="ECO:0000313" key="3">
    <source>
        <dbReference type="Proteomes" id="UP000321558"/>
    </source>
</evidence>
<reference evidence="2 3" key="1">
    <citation type="submission" date="2019-07" db="EMBL/GenBank/DDBJ databases">
        <title>Whole genome shotgun sequence of Oceanobacillus sojae NBRC 105379.</title>
        <authorList>
            <person name="Hosoyama A."/>
            <person name="Uohara A."/>
            <person name="Ohji S."/>
            <person name="Ichikawa N."/>
        </authorList>
    </citation>
    <scope>NUCLEOTIDE SEQUENCE [LARGE SCALE GENOMIC DNA]</scope>
    <source>
        <strain evidence="2 3">NBRC 105379</strain>
    </source>
</reference>
<gene>
    <name evidence="2" type="ORF">OSO01_46240</name>
</gene>
<proteinExistence type="predicted"/>
<name>A0A511ZR07_9BACI</name>
<dbReference type="Gene3D" id="3.40.630.30">
    <property type="match status" value="1"/>
</dbReference>
<dbReference type="InterPro" id="IPR000182">
    <property type="entry name" value="GNAT_dom"/>
</dbReference>
<sequence length="173" mass="19393">MVLIREARTSDAGGMGKVNVESWQTSYQGIIDNRFLQQLSVEDKKQKWKNIIQAGDSIILVAVDTDDKVVGYITISTKESEASAGTDQVTALYLLEDWQGKGIGKALLLEGFKRFLDLSVHTVQVEVLAENRSRLFYERLGAELVEKKEIQIAGDVLDLLVYEWKDISEIVSV</sequence>
<comment type="caution">
    <text evidence="2">The sequence shown here is derived from an EMBL/GenBank/DDBJ whole genome shotgun (WGS) entry which is preliminary data.</text>
</comment>
<organism evidence="2 3">
    <name type="scientific">Oceanobacillus sojae</name>
    <dbReference type="NCBI Taxonomy" id="582851"/>
    <lineage>
        <taxon>Bacteria</taxon>
        <taxon>Bacillati</taxon>
        <taxon>Bacillota</taxon>
        <taxon>Bacilli</taxon>
        <taxon>Bacillales</taxon>
        <taxon>Bacillaceae</taxon>
        <taxon>Oceanobacillus</taxon>
    </lineage>
</organism>
<keyword evidence="3" id="KW-1185">Reference proteome</keyword>
<feature type="domain" description="N-acetyltransferase" evidence="1">
    <location>
        <begin position="2"/>
        <end position="168"/>
    </location>
</feature>
<dbReference type="PROSITE" id="PS51186">
    <property type="entry name" value="GNAT"/>
    <property type="match status" value="1"/>
</dbReference>
<accession>A0A511ZR07</accession>
<dbReference type="InterPro" id="IPR016181">
    <property type="entry name" value="Acyl_CoA_acyltransferase"/>
</dbReference>
<dbReference type="Proteomes" id="UP000321558">
    <property type="component" value="Unassembled WGS sequence"/>
</dbReference>
<dbReference type="GO" id="GO:0016747">
    <property type="term" value="F:acyltransferase activity, transferring groups other than amino-acyl groups"/>
    <property type="evidence" value="ECO:0007669"/>
    <property type="project" value="InterPro"/>
</dbReference>
<dbReference type="AlphaFoldDB" id="A0A511ZR07"/>
<dbReference type="PANTHER" id="PTHR43617">
    <property type="entry name" value="L-AMINO ACID N-ACETYLTRANSFERASE"/>
    <property type="match status" value="1"/>
</dbReference>
<dbReference type="CDD" id="cd04301">
    <property type="entry name" value="NAT_SF"/>
    <property type="match status" value="1"/>
</dbReference>
<dbReference type="InterPro" id="IPR050276">
    <property type="entry name" value="MshD_Acetyltransferase"/>
</dbReference>
<dbReference type="STRING" id="582851.GCA_900162665_04135"/>
<evidence type="ECO:0000313" key="2">
    <source>
        <dbReference type="EMBL" id="GEN89885.1"/>
    </source>
</evidence>